<keyword evidence="3" id="KW-1185">Reference proteome</keyword>
<dbReference type="InterPro" id="IPR036873">
    <property type="entry name" value="Rhodanese-like_dom_sf"/>
</dbReference>
<dbReference type="PROSITE" id="PS50206">
    <property type="entry name" value="RHODANESE_3"/>
    <property type="match status" value="1"/>
</dbReference>
<dbReference type="GO" id="GO:0005739">
    <property type="term" value="C:mitochondrion"/>
    <property type="evidence" value="ECO:0007669"/>
    <property type="project" value="TreeGrafter"/>
</dbReference>
<evidence type="ECO:0000313" key="3">
    <source>
        <dbReference type="Proteomes" id="UP000193467"/>
    </source>
</evidence>
<dbReference type="CDD" id="cd01519">
    <property type="entry name" value="RHOD_HSP67B2"/>
    <property type="match status" value="1"/>
</dbReference>
<protein>
    <submittedName>
        <fullName evidence="2">Endoplasmic reticulum protein</fullName>
    </submittedName>
</protein>
<accession>A0A1Y2FYK4</accession>
<sequence length="172" mass="19192">MSFRRSVAQVARLAPRALPTARVVLPATRLTASTPRLFTTSLPAFRTAIDPKWTNETPVTYEELKPITQNPSDKVLLIDVREPTEVALGSIPSSVNLPLNGFEKSLSLDEGDFTRTHGFHKPEKTQPIIFYCLAGVRAQTAVELAKRAGFKYVRNYKGSYGDWQKKDAKNDD</sequence>
<dbReference type="AlphaFoldDB" id="A0A1Y2FYK4"/>
<dbReference type="InterPro" id="IPR001763">
    <property type="entry name" value="Rhodanese-like_dom"/>
</dbReference>
<dbReference type="PANTHER" id="PTHR44086:SF10">
    <property type="entry name" value="THIOSULFATE SULFURTRANSFERASE_RHODANESE-LIKE DOMAIN-CONTAINING PROTEIN 3"/>
    <property type="match status" value="1"/>
</dbReference>
<evidence type="ECO:0000259" key="1">
    <source>
        <dbReference type="PROSITE" id="PS50206"/>
    </source>
</evidence>
<dbReference type="EMBL" id="MCGR01000007">
    <property type="protein sequence ID" value="ORY89108.1"/>
    <property type="molecule type" value="Genomic_DNA"/>
</dbReference>
<dbReference type="Pfam" id="PF00581">
    <property type="entry name" value="Rhodanese"/>
    <property type="match status" value="1"/>
</dbReference>
<feature type="domain" description="Rhodanese" evidence="1">
    <location>
        <begin position="71"/>
        <end position="168"/>
    </location>
</feature>
<dbReference type="PANTHER" id="PTHR44086">
    <property type="entry name" value="THIOSULFATE SULFURTRANSFERASE RDL2, MITOCHONDRIAL-RELATED"/>
    <property type="match status" value="1"/>
</dbReference>
<dbReference type="OrthoDB" id="566238at2759"/>
<dbReference type="SMART" id="SM00450">
    <property type="entry name" value="RHOD"/>
    <property type="match status" value="1"/>
</dbReference>
<name>A0A1Y2FYK4_9BASI</name>
<dbReference type="InParanoid" id="A0A1Y2FYK4"/>
<dbReference type="STRING" id="106004.A0A1Y2FYK4"/>
<dbReference type="GO" id="GO:0004792">
    <property type="term" value="F:thiosulfate-cyanide sulfurtransferase activity"/>
    <property type="evidence" value="ECO:0007669"/>
    <property type="project" value="TreeGrafter"/>
</dbReference>
<comment type="caution">
    <text evidence="2">The sequence shown here is derived from an EMBL/GenBank/DDBJ whole genome shotgun (WGS) entry which is preliminary data.</text>
</comment>
<dbReference type="SUPFAM" id="SSF52821">
    <property type="entry name" value="Rhodanese/Cell cycle control phosphatase"/>
    <property type="match status" value="1"/>
</dbReference>
<dbReference type="Proteomes" id="UP000193467">
    <property type="component" value="Unassembled WGS sequence"/>
</dbReference>
<dbReference type="Gene3D" id="3.40.250.10">
    <property type="entry name" value="Rhodanese-like domain"/>
    <property type="match status" value="1"/>
</dbReference>
<dbReference type="FunCoup" id="A0A1Y2FYK4">
    <property type="interactions" value="344"/>
</dbReference>
<gene>
    <name evidence="2" type="ORF">BCR35DRAFT_300915</name>
</gene>
<reference evidence="2 3" key="1">
    <citation type="submission" date="2016-07" db="EMBL/GenBank/DDBJ databases">
        <title>Pervasive Adenine N6-methylation of Active Genes in Fungi.</title>
        <authorList>
            <consortium name="DOE Joint Genome Institute"/>
            <person name="Mondo S.J."/>
            <person name="Dannebaum R.O."/>
            <person name="Kuo R.C."/>
            <person name="Labutti K."/>
            <person name="Haridas S."/>
            <person name="Kuo A."/>
            <person name="Salamov A."/>
            <person name="Ahrendt S.R."/>
            <person name="Lipzen A."/>
            <person name="Sullivan W."/>
            <person name="Andreopoulos W.B."/>
            <person name="Clum A."/>
            <person name="Lindquist E."/>
            <person name="Daum C."/>
            <person name="Ramamoorthy G.K."/>
            <person name="Gryganskyi A."/>
            <person name="Culley D."/>
            <person name="Magnuson J.K."/>
            <person name="James T.Y."/>
            <person name="O'Malley M.A."/>
            <person name="Stajich J.E."/>
            <person name="Spatafora J.W."/>
            <person name="Visel A."/>
            <person name="Grigoriev I.V."/>
        </authorList>
    </citation>
    <scope>NUCLEOTIDE SEQUENCE [LARGE SCALE GENOMIC DNA]</scope>
    <source>
        <strain evidence="2 3">62-1032</strain>
    </source>
</reference>
<proteinExistence type="predicted"/>
<evidence type="ECO:0000313" key="2">
    <source>
        <dbReference type="EMBL" id="ORY89108.1"/>
    </source>
</evidence>
<organism evidence="2 3">
    <name type="scientific">Leucosporidium creatinivorum</name>
    <dbReference type="NCBI Taxonomy" id="106004"/>
    <lineage>
        <taxon>Eukaryota</taxon>
        <taxon>Fungi</taxon>
        <taxon>Dikarya</taxon>
        <taxon>Basidiomycota</taxon>
        <taxon>Pucciniomycotina</taxon>
        <taxon>Microbotryomycetes</taxon>
        <taxon>Leucosporidiales</taxon>
        <taxon>Leucosporidium</taxon>
    </lineage>
</organism>